<dbReference type="Pfam" id="PF20665">
    <property type="entry name" value="Zw10_middle"/>
    <property type="match status" value="1"/>
</dbReference>
<organism evidence="4 5">
    <name type="scientific">Synchytrium endobioticum</name>
    <dbReference type="NCBI Taxonomy" id="286115"/>
    <lineage>
        <taxon>Eukaryota</taxon>
        <taxon>Fungi</taxon>
        <taxon>Fungi incertae sedis</taxon>
        <taxon>Chytridiomycota</taxon>
        <taxon>Chytridiomycota incertae sedis</taxon>
        <taxon>Chytridiomycetes</taxon>
        <taxon>Synchytriales</taxon>
        <taxon>Synchytriaceae</taxon>
        <taxon>Synchytrium</taxon>
    </lineage>
</organism>
<feature type="domain" description="Centromere/kinetochore protein zw10 middle" evidence="1">
    <location>
        <begin position="233"/>
        <end position="434"/>
    </location>
</feature>
<dbReference type="Pfam" id="PF22766">
    <property type="entry name" value="ZW10_C2"/>
    <property type="match status" value="1"/>
</dbReference>
<dbReference type="GO" id="GO:0005737">
    <property type="term" value="C:cytoplasm"/>
    <property type="evidence" value="ECO:0007669"/>
    <property type="project" value="GOC"/>
</dbReference>
<dbReference type="PANTHER" id="PTHR12205">
    <property type="entry name" value="CENTROMERE/KINETOCHORE PROTEIN ZW10"/>
    <property type="match status" value="1"/>
</dbReference>
<dbReference type="EMBL" id="QEAN01000031">
    <property type="protein sequence ID" value="TPX52639.1"/>
    <property type="molecule type" value="Genomic_DNA"/>
</dbReference>
<dbReference type="STRING" id="286115.A0A507DLQ7"/>
<evidence type="ECO:0000313" key="4">
    <source>
        <dbReference type="EMBL" id="TPX52639.1"/>
    </source>
</evidence>
<dbReference type="GO" id="GO:1990423">
    <property type="term" value="C:RZZ complex"/>
    <property type="evidence" value="ECO:0007669"/>
    <property type="project" value="TreeGrafter"/>
</dbReference>
<proteinExistence type="predicted"/>
<evidence type="ECO:0000259" key="1">
    <source>
        <dbReference type="Pfam" id="PF20665"/>
    </source>
</evidence>
<dbReference type="InterPro" id="IPR055148">
    <property type="entry name" value="ZW10_C_2"/>
</dbReference>
<dbReference type="InterPro" id="IPR048343">
    <property type="entry name" value="ZW10_C"/>
</dbReference>
<accession>A0A507DLQ7</accession>
<dbReference type="VEuPathDB" id="FungiDB:SeMB42_g01264"/>
<dbReference type="Gene3D" id="1.10.357.150">
    <property type="match status" value="1"/>
</dbReference>
<evidence type="ECO:0000313" key="5">
    <source>
        <dbReference type="Proteomes" id="UP000317494"/>
    </source>
</evidence>
<dbReference type="GO" id="GO:0006888">
    <property type="term" value="P:endoplasmic reticulum to Golgi vesicle-mediated transport"/>
    <property type="evidence" value="ECO:0007669"/>
    <property type="project" value="TreeGrafter"/>
</dbReference>
<evidence type="ECO:0000259" key="2">
    <source>
        <dbReference type="Pfam" id="PF20666"/>
    </source>
</evidence>
<dbReference type="PANTHER" id="PTHR12205:SF0">
    <property type="entry name" value="CENTROMERE_KINETOCHORE PROTEIN ZW10 HOMOLOG"/>
    <property type="match status" value="1"/>
</dbReference>
<feature type="domain" description="Centromere/kinetochore protein zw10 C-terminal" evidence="2">
    <location>
        <begin position="485"/>
        <end position="578"/>
    </location>
</feature>
<feature type="domain" description="ZW10 C-terminal helical" evidence="3">
    <location>
        <begin position="641"/>
        <end position="792"/>
    </location>
</feature>
<sequence length="834" mass="92932">MNASEFASRILQLLDSTDSAASTDTLVASIDHLCFPINSQEHVATSRAGVDYGFEIVSRKLSNILGQVQDRIESDQPLLLQHVNRCIQTWHRMEDLEASVDASSRILLHPTDGLVGKLAIMEREVEEAELDYMQSAQVLTLLKQLQQIKACLDEYNRTLSSGNVEAAATFVMDLEKYASELPPADENQDVSVFRIVRDKVEKVRETIQSELETALSICVVLDIARDDTRIHSMTIQSATPDKEIPLKAILGAAIELNHLRTLLEPIAASFLRVIITPLIKRQNVSSTAFNAAIQQTSPTACRLTLTPTSSQQKSWTARPPNELFDALNICLSFIETSLIGTHPQVMTVFGALIWKTLAKSVIEEYASTMVPTVASELRNFEVVAGVLRAFEQKWRAKELVLENETVLSEYCDGIDVHFAERKHESLLSKARDIILREDGRLYTMISTTPMRGPLDLTQFGFKPASDGNDDTSIGNLVPELTDDLFQFPRCAIGRSALELLNLVEEALDEASKLNAYCSTRQVFSALSCLSLYLSIILSRKSAELESSPHFIALFHNNCMYLTFKSRILALKYASRLSAVQARIFLNDSISHGGIGVGIADSGMKIFNNMLQRQREGIVKILAAPEGFDVMDDDRYAEVESAVNEVVAILASLSLAWKDILPCHVYLKCMGFLLTSAQTRVTSEVLSLVDIGDSESHRLHSLLSKLDAGNSLIKEFFTHPSIPPQQSINGVMDFYIPNGSRFVKLSNLLIVSFKDLMHFWRAGELREFRVNEMMKLVKALFADTPLRVKNLEEIRLLSHKGCFPPSNNVPPSSKSMYPLPFQNQVPPSSRVSLYV</sequence>
<dbReference type="Proteomes" id="UP000317494">
    <property type="component" value="Unassembled WGS sequence"/>
</dbReference>
<keyword evidence="5" id="KW-1185">Reference proteome</keyword>
<dbReference type="Pfam" id="PF20666">
    <property type="entry name" value="ZW10_C"/>
    <property type="match status" value="1"/>
</dbReference>
<protein>
    <submittedName>
        <fullName evidence="4">Uncharacterized protein</fullName>
    </submittedName>
</protein>
<evidence type="ECO:0000259" key="3">
    <source>
        <dbReference type="Pfam" id="PF22766"/>
    </source>
</evidence>
<dbReference type="InterPro" id="IPR048344">
    <property type="entry name" value="Zw10_middle"/>
</dbReference>
<comment type="caution">
    <text evidence="4">The sequence shown here is derived from an EMBL/GenBank/DDBJ whole genome shotgun (WGS) entry which is preliminary data.</text>
</comment>
<gene>
    <name evidence="4" type="ORF">SeMB42_g01264</name>
</gene>
<dbReference type="InterPro" id="IPR046362">
    <property type="entry name" value="Zw10/DSL1_C_sf"/>
</dbReference>
<reference evidence="4 5" key="1">
    <citation type="journal article" date="2019" name="Sci. Rep.">
        <title>Comparative genomics of chytrid fungi reveal insights into the obligate biotrophic and pathogenic lifestyle of Synchytrium endobioticum.</title>
        <authorList>
            <person name="van de Vossenberg B.T.L.H."/>
            <person name="Warris S."/>
            <person name="Nguyen H.D.T."/>
            <person name="van Gent-Pelzer M.P.E."/>
            <person name="Joly D.L."/>
            <person name="van de Geest H.C."/>
            <person name="Bonants P.J.M."/>
            <person name="Smith D.S."/>
            <person name="Levesque C.A."/>
            <person name="van der Lee T.A.J."/>
        </authorList>
    </citation>
    <scope>NUCLEOTIDE SEQUENCE [LARGE SCALE GENOMIC DNA]</scope>
    <source>
        <strain evidence="4 5">MB42</strain>
    </source>
</reference>
<name>A0A507DLQ7_9FUNG</name>
<dbReference type="GO" id="GO:0007094">
    <property type="term" value="P:mitotic spindle assembly checkpoint signaling"/>
    <property type="evidence" value="ECO:0007669"/>
    <property type="project" value="TreeGrafter"/>
</dbReference>
<dbReference type="AlphaFoldDB" id="A0A507DLQ7"/>